<protein>
    <submittedName>
        <fullName evidence="1">Uncharacterized protein</fullName>
    </submittedName>
</protein>
<evidence type="ECO:0000313" key="1">
    <source>
        <dbReference type="EMBL" id="TGZ55582.1"/>
    </source>
</evidence>
<reference evidence="1 2" key="1">
    <citation type="journal article" date="2019" name="BMC Genomics">
        <title>New insights from Opisthorchis felineus genome: update on genomics of the epidemiologically important liver flukes.</title>
        <authorList>
            <person name="Ershov N.I."/>
            <person name="Mordvinov V.A."/>
            <person name="Prokhortchouk E.B."/>
            <person name="Pakharukova M.Y."/>
            <person name="Gunbin K.V."/>
            <person name="Ustyantsev K."/>
            <person name="Genaev M.A."/>
            <person name="Blinov A.G."/>
            <person name="Mazur A."/>
            <person name="Boulygina E."/>
            <person name="Tsygankova S."/>
            <person name="Khrameeva E."/>
            <person name="Chekanov N."/>
            <person name="Fan G."/>
            <person name="Xiao A."/>
            <person name="Zhang H."/>
            <person name="Xu X."/>
            <person name="Yang H."/>
            <person name="Solovyev V."/>
            <person name="Lee S.M."/>
            <person name="Liu X."/>
            <person name="Afonnikov D.A."/>
            <person name="Skryabin K.G."/>
        </authorList>
    </citation>
    <scope>NUCLEOTIDE SEQUENCE [LARGE SCALE GENOMIC DNA]</scope>
    <source>
        <strain evidence="1">AK-0245</strain>
        <tissue evidence="1">Whole organism</tissue>
    </source>
</reference>
<gene>
    <name evidence="1" type="ORF">CRM22_010354</name>
</gene>
<sequence length="171" mass="19829">MAYPHAVLRVGVRFILPDRNMPFRWNSRMETNATAYGHVLECATKYIKHMLNVIHSWDGILEATWMYRLETLNRASVVVHGHIELNVYRLIQKHYHLDWSSIVKTFNRNFMNKFPFRPVALFVREFGIKCDINGIEATRTPGVVSGAIKKNHLLTPLLALVAMWANVNILE</sequence>
<dbReference type="AlphaFoldDB" id="A0A4S2KZ16"/>
<dbReference type="OrthoDB" id="10439580at2759"/>
<keyword evidence="2" id="KW-1185">Reference proteome</keyword>
<evidence type="ECO:0000313" key="2">
    <source>
        <dbReference type="Proteomes" id="UP000308267"/>
    </source>
</evidence>
<dbReference type="EMBL" id="SJOL01009809">
    <property type="protein sequence ID" value="TGZ55582.1"/>
    <property type="molecule type" value="Genomic_DNA"/>
</dbReference>
<proteinExistence type="predicted"/>
<name>A0A4S2KZ16_OPIFE</name>
<accession>A0A4S2KZ16</accession>
<comment type="caution">
    <text evidence="1">The sequence shown here is derived from an EMBL/GenBank/DDBJ whole genome shotgun (WGS) entry which is preliminary data.</text>
</comment>
<organism evidence="1 2">
    <name type="scientific">Opisthorchis felineus</name>
    <dbReference type="NCBI Taxonomy" id="147828"/>
    <lineage>
        <taxon>Eukaryota</taxon>
        <taxon>Metazoa</taxon>
        <taxon>Spiralia</taxon>
        <taxon>Lophotrochozoa</taxon>
        <taxon>Platyhelminthes</taxon>
        <taxon>Trematoda</taxon>
        <taxon>Digenea</taxon>
        <taxon>Opisthorchiida</taxon>
        <taxon>Opisthorchiata</taxon>
        <taxon>Opisthorchiidae</taxon>
        <taxon>Opisthorchis</taxon>
    </lineage>
</organism>
<dbReference type="Proteomes" id="UP000308267">
    <property type="component" value="Unassembled WGS sequence"/>
</dbReference>